<proteinExistence type="predicted"/>
<accession>A0AAV0DDL3</accession>
<keyword evidence="2" id="KW-1185">Reference proteome</keyword>
<evidence type="ECO:0000313" key="1">
    <source>
        <dbReference type="EMBL" id="CAH9095373.1"/>
    </source>
</evidence>
<evidence type="ECO:0000313" key="2">
    <source>
        <dbReference type="Proteomes" id="UP001152523"/>
    </source>
</evidence>
<dbReference type="AlphaFoldDB" id="A0AAV0DDL3"/>
<gene>
    <name evidence="1" type="ORF">CEPIT_LOCUS13249</name>
</gene>
<organism evidence="1 2">
    <name type="scientific">Cuscuta epithymum</name>
    <dbReference type="NCBI Taxonomy" id="186058"/>
    <lineage>
        <taxon>Eukaryota</taxon>
        <taxon>Viridiplantae</taxon>
        <taxon>Streptophyta</taxon>
        <taxon>Embryophyta</taxon>
        <taxon>Tracheophyta</taxon>
        <taxon>Spermatophyta</taxon>
        <taxon>Magnoliopsida</taxon>
        <taxon>eudicotyledons</taxon>
        <taxon>Gunneridae</taxon>
        <taxon>Pentapetalae</taxon>
        <taxon>asterids</taxon>
        <taxon>lamiids</taxon>
        <taxon>Solanales</taxon>
        <taxon>Convolvulaceae</taxon>
        <taxon>Cuscuteae</taxon>
        <taxon>Cuscuta</taxon>
        <taxon>Cuscuta subgen. Cuscuta</taxon>
    </lineage>
</organism>
<name>A0AAV0DDL3_9ASTE</name>
<dbReference type="EMBL" id="CAMAPF010000084">
    <property type="protein sequence ID" value="CAH9095373.1"/>
    <property type="molecule type" value="Genomic_DNA"/>
</dbReference>
<reference evidence="1" key="1">
    <citation type="submission" date="2022-07" db="EMBL/GenBank/DDBJ databases">
        <authorList>
            <person name="Macas J."/>
            <person name="Novak P."/>
            <person name="Neumann P."/>
        </authorList>
    </citation>
    <scope>NUCLEOTIDE SEQUENCE</scope>
</reference>
<comment type="caution">
    <text evidence="1">The sequence shown here is derived from an EMBL/GenBank/DDBJ whole genome shotgun (WGS) entry which is preliminary data.</text>
</comment>
<protein>
    <submittedName>
        <fullName evidence="1">Uncharacterized protein</fullName>
    </submittedName>
</protein>
<sequence length="107" mass="12113">MFTSGNCPQRIVTCEYYTSNCVKGMFMTADAVLETSVNDVTKSSRFCVLPHFQNCKEATGIVKVEMQQVLKLCHDVIWNSSQNTLNCTSHKFMVLNGPPLIRCKKWS</sequence>
<dbReference type="Proteomes" id="UP001152523">
    <property type="component" value="Unassembled WGS sequence"/>
</dbReference>